<keyword evidence="1" id="KW-0175">Coiled coil</keyword>
<dbReference type="EMBL" id="FNAQ01000001">
    <property type="protein sequence ID" value="SDD80006.1"/>
    <property type="molecule type" value="Genomic_DNA"/>
</dbReference>
<organism evidence="3 4">
    <name type="scientific">Desulfuromonas thiophila</name>
    <dbReference type="NCBI Taxonomy" id="57664"/>
    <lineage>
        <taxon>Bacteria</taxon>
        <taxon>Pseudomonadati</taxon>
        <taxon>Thermodesulfobacteriota</taxon>
        <taxon>Desulfuromonadia</taxon>
        <taxon>Desulfuromonadales</taxon>
        <taxon>Desulfuromonadaceae</taxon>
        <taxon>Desulfuromonas</taxon>
    </lineage>
</organism>
<evidence type="ECO:0000256" key="1">
    <source>
        <dbReference type="SAM" id="Coils"/>
    </source>
</evidence>
<evidence type="ECO:0008006" key="5">
    <source>
        <dbReference type="Google" id="ProtNLM"/>
    </source>
</evidence>
<feature type="coiled-coil region" evidence="1">
    <location>
        <begin position="26"/>
        <end position="53"/>
    </location>
</feature>
<feature type="chain" id="PRO_5017191705" description="DUF3373 domain-containing protein" evidence="2">
    <location>
        <begin position="23"/>
        <end position="587"/>
    </location>
</feature>
<dbReference type="AlphaFoldDB" id="A0A1G6XRN8"/>
<dbReference type="Proteomes" id="UP000243205">
    <property type="component" value="Unassembled WGS sequence"/>
</dbReference>
<gene>
    <name evidence="3" type="ORF">SAMN05661003_101341</name>
</gene>
<evidence type="ECO:0000313" key="4">
    <source>
        <dbReference type="Proteomes" id="UP000243205"/>
    </source>
</evidence>
<dbReference type="InterPro" id="IPR021803">
    <property type="entry name" value="DUF3373"/>
</dbReference>
<sequence>MVKKTLALFLAALLLAPATPFAAPSTDDLARQIDQLTQQLAALQEQLEEVRENTDYNSDSVEQLESSAAKWDEQSRIRFSGDYRFRMDYSDTDTKAYWGAGAIAGAVRDMQTVTGYDVQSILGMMNGYSAAERKGMIENLPASLAQMGLMQMGLMPGTAEFGAAFPSALAAVNAAGVVNGYSMTPKDTYENDILYTNRFRLGITADISDNLEFKGRLAMYKAWGMQSNPTDVGPYMMNQFYEMDGATTRQPADSVLRVDRAYINWTNVAGLPMWFSVGRRPTTDGPPAQLRMNTPERMATPVNFMDYAFDGATLGALFQNPIDFMGYSKIRFCYGRGFEAGPTAQANELDDMDFGGLSWDIINKGARFMNIQSFMAANIVNVPDGVTFTNPLEMALGTGDGTLNTANLGDIYHTSFVYMDKYTDLNYFLAGGWSRTDPDGVDEMGSTLLGSWWENPGSKDGYCIYGGVRYDLDDLGLKFGLEYNYGTKNWISMTPAHDDMTQAKLATRGHVGEVYLIWDLPVGNLLSDKAMAFMRLGYQHYEFEYTGSGNWLGAPVDIDKLSDPLNAQFFAPIDKMDQVYLTMEAWF</sequence>
<dbReference type="Pfam" id="PF11853">
    <property type="entry name" value="DUF3373"/>
    <property type="match status" value="1"/>
</dbReference>
<keyword evidence="2" id="KW-0732">Signal</keyword>
<proteinExistence type="predicted"/>
<accession>A0A1G6XRN8</accession>
<dbReference type="RefSeq" id="WP_092075598.1">
    <property type="nucleotide sequence ID" value="NZ_FNAQ01000001.1"/>
</dbReference>
<evidence type="ECO:0000256" key="2">
    <source>
        <dbReference type="SAM" id="SignalP"/>
    </source>
</evidence>
<feature type="signal peptide" evidence="2">
    <location>
        <begin position="1"/>
        <end position="22"/>
    </location>
</feature>
<dbReference type="OrthoDB" id="9760233at2"/>
<protein>
    <recommendedName>
        <fullName evidence="5">DUF3373 domain-containing protein</fullName>
    </recommendedName>
</protein>
<evidence type="ECO:0000313" key="3">
    <source>
        <dbReference type="EMBL" id="SDD80006.1"/>
    </source>
</evidence>
<dbReference type="STRING" id="57664.SAMN05661003_101341"/>
<reference evidence="4" key="1">
    <citation type="submission" date="2016-10" db="EMBL/GenBank/DDBJ databases">
        <authorList>
            <person name="Varghese N."/>
            <person name="Submissions S."/>
        </authorList>
    </citation>
    <scope>NUCLEOTIDE SEQUENCE [LARGE SCALE GENOMIC DNA]</scope>
    <source>
        <strain evidence="4">DSM 8987</strain>
    </source>
</reference>
<name>A0A1G6XRN8_9BACT</name>
<keyword evidence="4" id="KW-1185">Reference proteome</keyword>